<proteinExistence type="predicted"/>
<dbReference type="InterPro" id="IPR025682">
    <property type="entry name" value="CpXC_dom"/>
</dbReference>
<feature type="domain" description="CpXC" evidence="1">
    <location>
        <begin position="9"/>
        <end position="128"/>
    </location>
</feature>
<protein>
    <submittedName>
        <fullName evidence="2">CpXC family protein</fullName>
    </submittedName>
</protein>
<dbReference type="RefSeq" id="WP_035448922.1">
    <property type="nucleotide sequence ID" value="NZ_JNHN01000174.1"/>
</dbReference>
<gene>
    <name evidence="2" type="ORF">M094_1519</name>
</gene>
<name>A0A078RZ57_BACUN</name>
<dbReference type="AlphaFoldDB" id="A0A078RZ57"/>
<reference evidence="2 3" key="1">
    <citation type="submission" date="2014-04" db="EMBL/GenBank/DDBJ databases">
        <authorList>
            <person name="Sears C."/>
            <person name="Carroll K."/>
            <person name="Sack B.R."/>
            <person name="Qadri F."/>
            <person name="Myers L.L."/>
            <person name="Chung G.-T."/>
            <person name="Escheverria P."/>
            <person name="Fraser C.M."/>
            <person name="Sadzewicz L."/>
            <person name="Shefchek K.A."/>
            <person name="Tallon L."/>
            <person name="Das S.P."/>
            <person name="Daugherty S."/>
            <person name="Mongodin E.F."/>
        </authorList>
    </citation>
    <scope>NUCLEOTIDE SEQUENCE [LARGE SCALE GENOMIC DNA]</scope>
    <source>
        <strain evidence="2 3">3978 T3 ii</strain>
    </source>
</reference>
<evidence type="ECO:0000313" key="2">
    <source>
        <dbReference type="EMBL" id="KDS50588.1"/>
    </source>
</evidence>
<comment type="caution">
    <text evidence="2">The sequence shown here is derived from an EMBL/GenBank/DDBJ whole genome shotgun (WGS) entry which is preliminary data.</text>
</comment>
<sequence>MSQVKRETIECPNCHRKGEFEIWDSVNVDLDPELREKIFNEELFMYHCPHCEHVTGIPLDTLYHDMKNQFMLFFSFFKEDDFDYKLMDMEVPKSMMKGDYTFRMVFGLMQLKEKIVILEHGLNDVAIERQKYMISHVIMPEIAQNGYELYFAKVDEPSEGFEHGAIYYFYEDKETEELMTVRFAMDNYYEHCLACEIDPRMKVEGCACVDRDWMAQQFKKNNV</sequence>
<dbReference type="EMBL" id="JNHN01000174">
    <property type="protein sequence ID" value="KDS50588.1"/>
    <property type="molecule type" value="Genomic_DNA"/>
</dbReference>
<evidence type="ECO:0000313" key="3">
    <source>
        <dbReference type="Proteomes" id="UP000028013"/>
    </source>
</evidence>
<evidence type="ECO:0000259" key="1">
    <source>
        <dbReference type="Pfam" id="PF14353"/>
    </source>
</evidence>
<dbReference type="Pfam" id="PF14353">
    <property type="entry name" value="CpXC"/>
    <property type="match status" value="1"/>
</dbReference>
<organism evidence="2 3">
    <name type="scientific">Bacteroides uniformis str. 3978 T3 ii</name>
    <dbReference type="NCBI Taxonomy" id="1339349"/>
    <lineage>
        <taxon>Bacteria</taxon>
        <taxon>Pseudomonadati</taxon>
        <taxon>Bacteroidota</taxon>
        <taxon>Bacteroidia</taxon>
        <taxon>Bacteroidales</taxon>
        <taxon>Bacteroidaceae</taxon>
        <taxon>Bacteroides</taxon>
    </lineage>
</organism>
<dbReference type="PATRIC" id="fig|1339349.3.peg.2679"/>
<accession>A0A078RZ57</accession>
<dbReference type="Proteomes" id="UP000028013">
    <property type="component" value="Unassembled WGS sequence"/>
</dbReference>